<comment type="caution">
    <text evidence="2">The sequence shown here is derived from an EMBL/GenBank/DDBJ whole genome shotgun (WGS) entry which is preliminary data.</text>
</comment>
<dbReference type="Proteomes" id="UP000594638">
    <property type="component" value="Unassembled WGS sequence"/>
</dbReference>
<protein>
    <submittedName>
        <fullName evidence="2">Uncharacterized protein</fullName>
    </submittedName>
</protein>
<keyword evidence="3" id="KW-1185">Reference proteome</keyword>
<keyword evidence="1" id="KW-1133">Transmembrane helix</keyword>
<feature type="non-terminal residue" evidence="2">
    <location>
        <position position="67"/>
    </location>
</feature>
<evidence type="ECO:0000313" key="2">
    <source>
        <dbReference type="EMBL" id="CAA3029499.1"/>
    </source>
</evidence>
<dbReference type="EMBL" id="CACTIH010009313">
    <property type="protein sequence ID" value="CAA3029499.1"/>
    <property type="molecule type" value="Genomic_DNA"/>
</dbReference>
<keyword evidence="1" id="KW-0812">Transmembrane</keyword>
<organism evidence="2 3">
    <name type="scientific">Olea europaea subsp. europaea</name>
    <dbReference type="NCBI Taxonomy" id="158383"/>
    <lineage>
        <taxon>Eukaryota</taxon>
        <taxon>Viridiplantae</taxon>
        <taxon>Streptophyta</taxon>
        <taxon>Embryophyta</taxon>
        <taxon>Tracheophyta</taxon>
        <taxon>Spermatophyta</taxon>
        <taxon>Magnoliopsida</taxon>
        <taxon>eudicotyledons</taxon>
        <taxon>Gunneridae</taxon>
        <taxon>Pentapetalae</taxon>
        <taxon>asterids</taxon>
        <taxon>lamiids</taxon>
        <taxon>Lamiales</taxon>
        <taxon>Oleaceae</taxon>
        <taxon>Oleeae</taxon>
        <taxon>Olea</taxon>
    </lineage>
</organism>
<dbReference type="AlphaFoldDB" id="A0A8S0VF52"/>
<keyword evidence="1" id="KW-0472">Membrane</keyword>
<accession>A0A8S0VF52</accession>
<name>A0A8S0VF52_OLEEU</name>
<evidence type="ECO:0000313" key="3">
    <source>
        <dbReference type="Proteomes" id="UP000594638"/>
    </source>
</evidence>
<sequence length="67" mass="7239">MEYNLVLNEVEGKEEQESRRKFLGLILGLGSASTKLQMHGSSPTSSASIIMFFLLFIFAACPTGGGQ</sequence>
<evidence type="ECO:0000256" key="1">
    <source>
        <dbReference type="SAM" id="Phobius"/>
    </source>
</evidence>
<feature type="transmembrane region" description="Helical" evidence="1">
    <location>
        <begin position="46"/>
        <end position="65"/>
    </location>
</feature>
<dbReference type="Gramene" id="OE9A000311T1">
    <property type="protein sequence ID" value="OE9A000311C1"/>
    <property type="gene ID" value="OE9A000311"/>
</dbReference>
<proteinExistence type="predicted"/>
<gene>
    <name evidence="2" type="ORF">OLEA9_A000311</name>
</gene>
<reference evidence="2 3" key="1">
    <citation type="submission" date="2019-12" db="EMBL/GenBank/DDBJ databases">
        <authorList>
            <person name="Alioto T."/>
            <person name="Alioto T."/>
            <person name="Gomez Garrido J."/>
        </authorList>
    </citation>
    <scope>NUCLEOTIDE SEQUENCE [LARGE SCALE GENOMIC DNA]</scope>
</reference>